<dbReference type="PANTHER" id="PTHR42801">
    <property type="entry name" value="THIOREDOXIN-DEPENDENT PEROXIDE REDUCTASE"/>
    <property type="match status" value="1"/>
</dbReference>
<name>A0ABY6D665_9BACT</name>
<keyword evidence="7" id="KW-0676">Redox-active center</keyword>
<evidence type="ECO:0000256" key="9">
    <source>
        <dbReference type="ARBA" id="ARBA00038489"/>
    </source>
</evidence>
<evidence type="ECO:0000256" key="7">
    <source>
        <dbReference type="ARBA" id="ARBA00023284"/>
    </source>
</evidence>
<dbReference type="PROSITE" id="PS51352">
    <property type="entry name" value="THIOREDOXIN_2"/>
    <property type="match status" value="1"/>
</dbReference>
<evidence type="ECO:0000256" key="12">
    <source>
        <dbReference type="SAM" id="SignalP"/>
    </source>
</evidence>
<dbReference type="InterPro" id="IPR000866">
    <property type="entry name" value="AhpC/TSA"/>
</dbReference>
<dbReference type="Pfam" id="PF00578">
    <property type="entry name" value="AhpC-TSA"/>
    <property type="match status" value="1"/>
</dbReference>
<evidence type="ECO:0000256" key="5">
    <source>
        <dbReference type="ARBA" id="ARBA00023002"/>
    </source>
</evidence>
<keyword evidence="6" id="KW-1015">Disulfide bond</keyword>
<keyword evidence="15" id="KW-1185">Reference proteome</keyword>
<evidence type="ECO:0000256" key="11">
    <source>
        <dbReference type="ARBA" id="ARBA00049091"/>
    </source>
</evidence>
<dbReference type="EC" id="1.11.1.24" evidence="2"/>
<dbReference type="Proteomes" id="UP001062165">
    <property type="component" value="Chromosome"/>
</dbReference>
<feature type="domain" description="Thioredoxin" evidence="13">
    <location>
        <begin position="32"/>
        <end position="200"/>
    </location>
</feature>
<dbReference type="PANTHER" id="PTHR42801:SF7">
    <property type="entry name" value="SLL1159 PROTEIN"/>
    <property type="match status" value="1"/>
</dbReference>
<accession>A0ABY6D665</accession>
<evidence type="ECO:0000256" key="2">
    <source>
        <dbReference type="ARBA" id="ARBA00013017"/>
    </source>
</evidence>
<feature type="signal peptide" evidence="12">
    <location>
        <begin position="1"/>
        <end position="25"/>
    </location>
</feature>
<evidence type="ECO:0000256" key="3">
    <source>
        <dbReference type="ARBA" id="ARBA00022559"/>
    </source>
</evidence>
<evidence type="ECO:0000259" key="13">
    <source>
        <dbReference type="PROSITE" id="PS51352"/>
    </source>
</evidence>
<comment type="similarity">
    <text evidence="9">Belongs to the peroxiredoxin family. BCP/PrxQ subfamily.</text>
</comment>
<dbReference type="Gene3D" id="3.40.30.10">
    <property type="entry name" value="Glutaredoxin"/>
    <property type="match status" value="1"/>
</dbReference>
<evidence type="ECO:0000256" key="4">
    <source>
        <dbReference type="ARBA" id="ARBA00022862"/>
    </source>
</evidence>
<keyword evidence="4" id="KW-0049">Antioxidant</keyword>
<dbReference type="EMBL" id="CP106735">
    <property type="protein sequence ID" value="UXX80563.1"/>
    <property type="molecule type" value="Genomic_DNA"/>
</dbReference>
<dbReference type="InterPro" id="IPR013766">
    <property type="entry name" value="Thioredoxin_domain"/>
</dbReference>
<proteinExistence type="inferred from homology"/>
<keyword evidence="5" id="KW-0560">Oxidoreductase</keyword>
<dbReference type="CDD" id="cd02970">
    <property type="entry name" value="PRX_like2"/>
    <property type="match status" value="1"/>
</dbReference>
<evidence type="ECO:0000256" key="6">
    <source>
        <dbReference type="ARBA" id="ARBA00023157"/>
    </source>
</evidence>
<dbReference type="RefSeq" id="WP_263052293.1">
    <property type="nucleotide sequence ID" value="NZ_CP106735.1"/>
</dbReference>
<feature type="chain" id="PRO_5045268242" description="thioredoxin-dependent peroxiredoxin" evidence="12">
    <location>
        <begin position="26"/>
        <end position="200"/>
    </location>
</feature>
<dbReference type="SUPFAM" id="SSF52833">
    <property type="entry name" value="Thioredoxin-like"/>
    <property type="match status" value="1"/>
</dbReference>
<reference evidence="14" key="1">
    <citation type="submission" date="2022-10" db="EMBL/GenBank/DDBJ databases">
        <title>Comparative genomics and taxonomic characterization of three novel marine species of genus Reichenbachiella exhibiting antioxidant and polysaccharide degradation activities.</title>
        <authorList>
            <person name="Muhammad N."/>
            <person name="Lee Y.-J."/>
            <person name="Ko J."/>
            <person name="Kim S.-G."/>
        </authorList>
    </citation>
    <scope>NUCLEOTIDE SEQUENCE</scope>
    <source>
        <strain evidence="14">Wsw4-B4</strain>
    </source>
</reference>
<sequence>MKSTGVKFGWILFLFVALWSQHSLAQEAPFQLNPGDKALNFKSVDQNGETFELYEALKKGPVVLMFYRGFWCPHCNKQLSQMEDSLNFITEKGGIVVAVTPEQPESVQKTVDKTGASFKILYDQDLAIMNTYHVAFKLEEAILEKYNNWGIDLAVTNGDNGPNLPVPATYIIGQNKKILYAFFDPDYKKRATVGKILQNL</sequence>
<comment type="function">
    <text evidence="1">Thiol-specific peroxidase that catalyzes the reduction of hydrogen peroxide and organic hydroperoxides to water and alcohols, respectively. Plays a role in cell protection against oxidative stress by detoxifying peroxides and as sensor of hydrogen peroxide-mediated signaling events.</text>
</comment>
<evidence type="ECO:0000256" key="1">
    <source>
        <dbReference type="ARBA" id="ARBA00003330"/>
    </source>
</evidence>
<dbReference type="InterPro" id="IPR050924">
    <property type="entry name" value="Peroxiredoxin_BCP/PrxQ"/>
</dbReference>
<evidence type="ECO:0000313" key="14">
    <source>
        <dbReference type="EMBL" id="UXX80563.1"/>
    </source>
</evidence>
<protein>
    <recommendedName>
        <fullName evidence="2">thioredoxin-dependent peroxiredoxin</fullName>
        <ecNumber evidence="2">1.11.1.24</ecNumber>
    </recommendedName>
    <alternativeName>
        <fullName evidence="8">Thioredoxin peroxidase</fullName>
    </alternativeName>
    <alternativeName>
        <fullName evidence="10">Thioredoxin-dependent peroxiredoxin Bcp</fullName>
    </alternativeName>
</protein>
<gene>
    <name evidence="14" type="ORF">N7E81_05550</name>
</gene>
<keyword evidence="3" id="KW-0575">Peroxidase</keyword>
<dbReference type="InterPro" id="IPR036249">
    <property type="entry name" value="Thioredoxin-like_sf"/>
</dbReference>
<evidence type="ECO:0000256" key="8">
    <source>
        <dbReference type="ARBA" id="ARBA00032824"/>
    </source>
</evidence>
<keyword evidence="12" id="KW-0732">Signal</keyword>
<evidence type="ECO:0000313" key="15">
    <source>
        <dbReference type="Proteomes" id="UP001062165"/>
    </source>
</evidence>
<evidence type="ECO:0000256" key="10">
    <source>
        <dbReference type="ARBA" id="ARBA00042639"/>
    </source>
</evidence>
<organism evidence="14 15">
    <name type="scientific">Reichenbachiella carrageenanivorans</name>
    <dbReference type="NCBI Taxonomy" id="2979869"/>
    <lineage>
        <taxon>Bacteria</taxon>
        <taxon>Pseudomonadati</taxon>
        <taxon>Bacteroidota</taxon>
        <taxon>Cytophagia</taxon>
        <taxon>Cytophagales</taxon>
        <taxon>Reichenbachiellaceae</taxon>
        <taxon>Reichenbachiella</taxon>
    </lineage>
</organism>
<comment type="catalytic activity">
    <reaction evidence="11">
        <text>a hydroperoxide + [thioredoxin]-dithiol = an alcohol + [thioredoxin]-disulfide + H2O</text>
        <dbReference type="Rhea" id="RHEA:62620"/>
        <dbReference type="Rhea" id="RHEA-COMP:10698"/>
        <dbReference type="Rhea" id="RHEA-COMP:10700"/>
        <dbReference type="ChEBI" id="CHEBI:15377"/>
        <dbReference type="ChEBI" id="CHEBI:29950"/>
        <dbReference type="ChEBI" id="CHEBI:30879"/>
        <dbReference type="ChEBI" id="CHEBI:35924"/>
        <dbReference type="ChEBI" id="CHEBI:50058"/>
        <dbReference type="EC" id="1.11.1.24"/>
    </reaction>
</comment>